<evidence type="ECO:0000259" key="19">
    <source>
        <dbReference type="Pfam" id="PF07992"/>
    </source>
</evidence>
<dbReference type="FunFam" id="3.30.390.30:FF:000003">
    <property type="entry name" value="Glutathione reductase"/>
    <property type="match status" value="1"/>
</dbReference>
<name>G7E4N8_MIXOS</name>
<keyword evidence="7 14" id="KW-0274">FAD</keyword>
<evidence type="ECO:0000256" key="17">
    <source>
        <dbReference type="RuleBase" id="RU365016"/>
    </source>
</evidence>
<dbReference type="PIRSF" id="PIRSF000350">
    <property type="entry name" value="Mercury_reductase_MerA"/>
    <property type="match status" value="1"/>
</dbReference>
<feature type="domain" description="FAD/NAD(P)-binding" evidence="19">
    <location>
        <begin position="100"/>
        <end position="440"/>
    </location>
</feature>
<dbReference type="InterPro" id="IPR023753">
    <property type="entry name" value="FAD/NAD-binding_dom"/>
</dbReference>
<dbReference type="GO" id="GO:0034599">
    <property type="term" value="P:cellular response to oxidative stress"/>
    <property type="evidence" value="ECO:0007669"/>
    <property type="project" value="TreeGrafter"/>
</dbReference>
<dbReference type="PRINTS" id="PR00368">
    <property type="entry name" value="FADPNR"/>
</dbReference>
<dbReference type="EMBL" id="BABT02000142">
    <property type="protein sequence ID" value="GAA97798.1"/>
    <property type="molecule type" value="Genomic_DNA"/>
</dbReference>
<feature type="binding site" evidence="14">
    <location>
        <begin position="290"/>
        <end position="297"/>
    </location>
    <ligand>
        <name>NAD(+)</name>
        <dbReference type="ChEBI" id="CHEBI:57540"/>
    </ligand>
</feature>
<evidence type="ECO:0000313" key="20">
    <source>
        <dbReference type="EMBL" id="GAA97798.1"/>
    </source>
</evidence>
<dbReference type="HOGENOM" id="CLU_016755_2_2_1"/>
<keyword evidence="8 17" id="KW-0521">NADP</keyword>
<dbReference type="PANTHER" id="PTHR42737:SF2">
    <property type="entry name" value="GLUTATHIONE REDUCTASE"/>
    <property type="match status" value="1"/>
</dbReference>
<feature type="binding site" evidence="14">
    <location>
        <position position="384"/>
    </location>
    <ligand>
        <name>NAD(+)</name>
        <dbReference type="ChEBI" id="CHEBI:57540"/>
    </ligand>
</feature>
<dbReference type="InterPro" id="IPR046952">
    <property type="entry name" value="GSHR/TRXR-like"/>
</dbReference>
<dbReference type="AlphaFoldDB" id="G7E4N8"/>
<accession>G7E4N8</accession>
<comment type="cofactor">
    <cofactor evidence="14">
        <name>FAD</name>
        <dbReference type="ChEBI" id="CHEBI:57692"/>
    </cofactor>
    <text evidence="14">Binds 1 FAD per subunit.</text>
</comment>
<dbReference type="PANTHER" id="PTHR42737">
    <property type="entry name" value="GLUTATHIONE REDUCTASE"/>
    <property type="match status" value="1"/>
</dbReference>
<evidence type="ECO:0000256" key="9">
    <source>
        <dbReference type="ARBA" id="ARBA00023002"/>
    </source>
</evidence>
<dbReference type="GO" id="GO:0005739">
    <property type="term" value="C:mitochondrion"/>
    <property type="evidence" value="ECO:0007669"/>
    <property type="project" value="TreeGrafter"/>
</dbReference>
<dbReference type="InterPro" id="IPR036188">
    <property type="entry name" value="FAD/NAD-bd_sf"/>
</dbReference>
<organism evidence="20 21">
    <name type="scientific">Mixia osmundae (strain CBS 9802 / IAM 14324 / JCM 22182 / KY 12970)</name>
    <dbReference type="NCBI Taxonomy" id="764103"/>
    <lineage>
        <taxon>Eukaryota</taxon>
        <taxon>Fungi</taxon>
        <taxon>Dikarya</taxon>
        <taxon>Basidiomycota</taxon>
        <taxon>Pucciniomycotina</taxon>
        <taxon>Mixiomycetes</taxon>
        <taxon>Mixiales</taxon>
        <taxon>Mixiaceae</taxon>
        <taxon>Mixia</taxon>
    </lineage>
</organism>
<dbReference type="SUPFAM" id="SSF55424">
    <property type="entry name" value="FAD/NAD-linked reductases, dimerisation (C-terminal) domain"/>
    <property type="match status" value="1"/>
</dbReference>
<dbReference type="OMA" id="GTCINWG"/>
<dbReference type="GO" id="GO:0050661">
    <property type="term" value="F:NADP binding"/>
    <property type="evidence" value="ECO:0007669"/>
    <property type="project" value="InterPro"/>
</dbReference>
<evidence type="ECO:0000313" key="21">
    <source>
        <dbReference type="Proteomes" id="UP000009131"/>
    </source>
</evidence>
<dbReference type="FunCoup" id="G7E4N8">
    <property type="interactions" value="417"/>
</dbReference>
<dbReference type="OrthoDB" id="5956163at2759"/>
<keyword evidence="5 17" id="KW-0963">Cytoplasm</keyword>
<dbReference type="InterPro" id="IPR006322">
    <property type="entry name" value="Glutathione_Rdtase_euk/bac"/>
</dbReference>
<dbReference type="SUPFAM" id="SSF51905">
    <property type="entry name" value="FAD/NAD(P)-binding domain"/>
    <property type="match status" value="1"/>
</dbReference>
<evidence type="ECO:0000256" key="5">
    <source>
        <dbReference type="ARBA" id="ARBA00022490"/>
    </source>
</evidence>
<comment type="catalytic activity">
    <reaction evidence="17">
        <text>2 glutathione + NADP(+) = glutathione disulfide + NADPH + H(+)</text>
        <dbReference type="Rhea" id="RHEA:11740"/>
        <dbReference type="ChEBI" id="CHEBI:15378"/>
        <dbReference type="ChEBI" id="CHEBI:57783"/>
        <dbReference type="ChEBI" id="CHEBI:57925"/>
        <dbReference type="ChEBI" id="CHEBI:58297"/>
        <dbReference type="ChEBI" id="CHEBI:58349"/>
        <dbReference type="EC" id="1.8.1.7"/>
    </reaction>
</comment>
<evidence type="ECO:0000259" key="18">
    <source>
        <dbReference type="Pfam" id="PF02852"/>
    </source>
</evidence>
<reference evidence="20 21" key="1">
    <citation type="journal article" date="2011" name="J. Gen. Appl. Microbiol.">
        <title>Draft genome sequencing of the enigmatic basidiomycete Mixia osmundae.</title>
        <authorList>
            <person name="Nishida H."/>
            <person name="Nagatsuka Y."/>
            <person name="Sugiyama J."/>
        </authorList>
    </citation>
    <scope>NUCLEOTIDE SEQUENCE [LARGE SCALE GENOMIC DNA]</scope>
    <source>
        <strain evidence="21">CBS 9802 / IAM 14324 / JCM 22182 / KY 12970</strain>
    </source>
</reference>
<comment type="subcellular location">
    <subcellularLocation>
        <location evidence="1 17">Cytoplasm</location>
    </subcellularLocation>
</comment>
<evidence type="ECO:0000256" key="6">
    <source>
        <dbReference type="ARBA" id="ARBA00022630"/>
    </source>
</evidence>
<evidence type="ECO:0000256" key="12">
    <source>
        <dbReference type="ARBA" id="ARBA00056905"/>
    </source>
</evidence>
<dbReference type="eggNOG" id="KOG0405">
    <property type="taxonomic scope" value="Eukaryota"/>
</dbReference>
<dbReference type="FunFam" id="3.50.50.60:FF:000141">
    <property type="entry name" value="Glutathione reductase"/>
    <property type="match status" value="1"/>
</dbReference>
<keyword evidence="14" id="KW-0547">Nucleotide-binding</keyword>
<dbReference type="GO" id="GO:0050660">
    <property type="term" value="F:flavin adenine dinucleotide binding"/>
    <property type="evidence" value="ECO:0007669"/>
    <property type="project" value="InterPro"/>
</dbReference>
<evidence type="ECO:0000256" key="4">
    <source>
        <dbReference type="ARBA" id="ARBA00017111"/>
    </source>
</evidence>
<proteinExistence type="inferred from homology"/>
<evidence type="ECO:0000256" key="11">
    <source>
        <dbReference type="ARBA" id="ARBA00023284"/>
    </source>
</evidence>
<gene>
    <name evidence="20" type="primary">Mo04477</name>
    <name evidence="20" type="ORF">E5Q_04477</name>
</gene>
<sequence length="576" mass="63074">MTTKSKVDQSQSRWMHLAARGIRISILSDCYQRRIVLSLPARRSFGSFRAPQFLVSRSREKSFKVSASPVTRLAAVARSLSTTSVTMAPVPTKGEHSYDYDMLVIGGGSGGLGAARRASSYGAKVAIIEKSDRLGGTCVNVGCVPKKIMYHAADTLETLKHAKHYAYALSDEAIPAFDWTSFKKTRDAYIRKLNGIYEKNLVNDKVEYITGYAKFLDKHTLEIDQRSAKGGRDDAHDSTPTQRKVTAKHICIAVGGEPTKPDSIPGYEVGIDSDGFFDLESQPKRVAVVGAGYIAVELAGIFHTLGCETHLLIRHGKPLRNFDDIISDTLVEHMEKTGIKIHRNTNVKEVKGGDASNLSQPNPKTIITDQGEELEVDVLLWAIGRRSLTYNLGIDKAGVKLDDKGFVVVDEYQNSNVEDITAIGDVQGKALLTPVALAAGRRLGNRLYGPAEKKDDHLSYDNIPTVVFSHPPAGTVGLTEAEAREKHGDENIKIYKSTFTSLYFSPFPQEEKQPTAYKLVCLGKEEKVIGMHIIGLGSDEIMQGFAVAVKMGATKKDFDDTVAIHPTSGEELVTMK</sequence>
<feature type="active site" description="Proton acceptor" evidence="13">
    <location>
        <position position="565"/>
    </location>
</feature>
<comment type="similarity">
    <text evidence="2 16">Belongs to the class-I pyridine nucleotide-disulfide oxidoreductase family.</text>
</comment>
<evidence type="ECO:0000256" key="15">
    <source>
        <dbReference type="PIRSR" id="PIRSR000350-4"/>
    </source>
</evidence>
<evidence type="ECO:0000256" key="3">
    <source>
        <dbReference type="ARBA" id="ARBA00012607"/>
    </source>
</evidence>
<dbReference type="InterPro" id="IPR001100">
    <property type="entry name" value="Pyr_nuc-diS_OxRdtase"/>
</dbReference>
<dbReference type="Pfam" id="PF07992">
    <property type="entry name" value="Pyr_redox_2"/>
    <property type="match status" value="1"/>
</dbReference>
<dbReference type="STRING" id="764103.G7E4N8"/>
<dbReference type="InterPro" id="IPR016156">
    <property type="entry name" value="FAD/NAD-linked_Rdtase_dimer_sf"/>
</dbReference>
<dbReference type="NCBIfam" id="TIGR01421">
    <property type="entry name" value="gluta_reduc_1"/>
    <property type="match status" value="1"/>
</dbReference>
<keyword evidence="6 16" id="KW-0285">Flavoprotein</keyword>
<dbReference type="GO" id="GO:0005829">
    <property type="term" value="C:cytosol"/>
    <property type="evidence" value="ECO:0007669"/>
    <property type="project" value="TreeGrafter"/>
</dbReference>
<keyword evidence="11 16" id="KW-0676">Redox-active center</keyword>
<feature type="disulfide bond" description="Redox-active" evidence="15">
    <location>
        <begin position="138"/>
        <end position="143"/>
    </location>
</feature>
<dbReference type="PRINTS" id="PR00411">
    <property type="entry name" value="PNDRDTASEI"/>
</dbReference>
<feature type="binding site" evidence="14">
    <location>
        <position position="425"/>
    </location>
    <ligand>
        <name>FAD</name>
        <dbReference type="ChEBI" id="CHEBI:57692"/>
    </ligand>
</feature>
<keyword evidence="9 16" id="KW-0560">Oxidoreductase</keyword>
<evidence type="ECO:0000256" key="8">
    <source>
        <dbReference type="ARBA" id="ARBA00022857"/>
    </source>
</evidence>
<dbReference type="GO" id="GO:0006749">
    <property type="term" value="P:glutathione metabolic process"/>
    <property type="evidence" value="ECO:0007669"/>
    <property type="project" value="InterPro"/>
</dbReference>
<comment type="caution">
    <text evidence="20">The sequence shown here is derived from an EMBL/GenBank/DDBJ whole genome shotgun (WGS) entry which is preliminary data.</text>
</comment>
<dbReference type="PROSITE" id="PS00076">
    <property type="entry name" value="PYRIDINE_REDOX_1"/>
    <property type="match status" value="1"/>
</dbReference>
<reference evidence="20 21" key="2">
    <citation type="journal article" date="2012" name="Open Biol.">
        <title>Characteristics of nucleosomes and linker DNA regions on the genome of the basidiomycete Mixia osmundae revealed by mono- and dinucleosome mapping.</title>
        <authorList>
            <person name="Nishida H."/>
            <person name="Kondo S."/>
            <person name="Matsumoto T."/>
            <person name="Suzuki Y."/>
            <person name="Yoshikawa H."/>
            <person name="Taylor T.D."/>
            <person name="Sugiyama J."/>
        </authorList>
    </citation>
    <scope>NUCLEOTIDE SEQUENCE [LARGE SCALE GENOMIC DNA]</scope>
    <source>
        <strain evidence="21">CBS 9802 / IAM 14324 / JCM 22182 / KY 12970</strain>
    </source>
</reference>
<comment type="function">
    <text evidence="12 17">Catalyzes the reduction of glutathione disulfide (GSSG) to reduced glutathione (GSH). Constitutes the major mechanism to maintain a high GSH:GSSG ratio in the cytosol.</text>
</comment>
<protein>
    <recommendedName>
        <fullName evidence="4 17">Glutathione reductase</fullName>
        <ecNumber evidence="3 17">1.8.1.7</ecNumber>
    </recommendedName>
</protein>
<keyword evidence="14" id="KW-0520">NAD</keyword>
<dbReference type="NCBIfam" id="NF004776">
    <property type="entry name" value="PRK06116.1"/>
    <property type="match status" value="1"/>
</dbReference>
<keyword evidence="10" id="KW-1015">Disulfide bond</keyword>
<dbReference type="RefSeq" id="XP_014566254.1">
    <property type="nucleotide sequence ID" value="XM_014710768.1"/>
</dbReference>
<evidence type="ECO:0000256" key="14">
    <source>
        <dbReference type="PIRSR" id="PIRSR000350-3"/>
    </source>
</evidence>
<evidence type="ECO:0000256" key="10">
    <source>
        <dbReference type="ARBA" id="ARBA00023157"/>
    </source>
</evidence>
<evidence type="ECO:0000256" key="7">
    <source>
        <dbReference type="ARBA" id="ARBA00022827"/>
    </source>
</evidence>
<dbReference type="Pfam" id="PF02852">
    <property type="entry name" value="Pyr_redox_dim"/>
    <property type="match status" value="1"/>
</dbReference>
<dbReference type="Proteomes" id="UP000009131">
    <property type="component" value="Unassembled WGS sequence"/>
</dbReference>
<dbReference type="InterPro" id="IPR012999">
    <property type="entry name" value="Pyr_OxRdtase_I_AS"/>
</dbReference>
<evidence type="ECO:0000256" key="1">
    <source>
        <dbReference type="ARBA" id="ARBA00004496"/>
    </source>
</evidence>
<dbReference type="GO" id="GO:0045454">
    <property type="term" value="P:cell redox homeostasis"/>
    <property type="evidence" value="ECO:0007669"/>
    <property type="project" value="InterPro"/>
</dbReference>
<dbReference type="GO" id="GO:0004362">
    <property type="term" value="F:glutathione-disulfide reductase (NADPH) activity"/>
    <property type="evidence" value="ECO:0007669"/>
    <property type="project" value="UniProtKB-EC"/>
</dbReference>
<keyword evidence="21" id="KW-1185">Reference proteome</keyword>
<feature type="domain" description="Pyridine nucleotide-disulphide oxidoreductase dimerisation" evidence="18">
    <location>
        <begin position="463"/>
        <end position="575"/>
    </location>
</feature>
<dbReference type="Gene3D" id="3.50.50.60">
    <property type="entry name" value="FAD/NAD(P)-binding domain"/>
    <property type="match status" value="2"/>
</dbReference>
<dbReference type="InParanoid" id="G7E4N8"/>
<dbReference type="EC" id="1.8.1.7" evidence="3 17"/>
<evidence type="ECO:0000256" key="13">
    <source>
        <dbReference type="PIRSR" id="PIRSR000350-2"/>
    </source>
</evidence>
<evidence type="ECO:0000256" key="16">
    <source>
        <dbReference type="RuleBase" id="RU003691"/>
    </source>
</evidence>
<dbReference type="InterPro" id="IPR004099">
    <property type="entry name" value="Pyr_nucl-diS_OxRdtase_dimer"/>
</dbReference>
<feature type="binding site" evidence="14">
    <location>
        <position position="147"/>
    </location>
    <ligand>
        <name>FAD</name>
        <dbReference type="ChEBI" id="CHEBI:57692"/>
    </ligand>
</feature>
<evidence type="ECO:0000256" key="2">
    <source>
        <dbReference type="ARBA" id="ARBA00007532"/>
    </source>
</evidence>
<dbReference type="Gene3D" id="3.30.390.30">
    <property type="match status" value="1"/>
</dbReference>